<dbReference type="EMBL" id="RKHR01000004">
    <property type="protein sequence ID" value="ROS01554.1"/>
    <property type="molecule type" value="Genomic_DNA"/>
</dbReference>
<feature type="binding site" evidence="12">
    <location>
        <position position="13"/>
    </location>
    <ligand>
        <name>ATP</name>
        <dbReference type="ChEBI" id="CHEBI:30616"/>
    </ligand>
</feature>
<keyword evidence="4 12" id="KW-0548">Nucleotidyltransferase</keyword>
<evidence type="ECO:0000256" key="8">
    <source>
        <dbReference type="ARBA" id="ARBA00022801"/>
    </source>
</evidence>
<evidence type="ECO:0000256" key="10">
    <source>
        <dbReference type="ARBA" id="ARBA00022842"/>
    </source>
</evidence>
<evidence type="ECO:0000256" key="6">
    <source>
        <dbReference type="ARBA" id="ARBA00022741"/>
    </source>
</evidence>
<dbReference type="Gene3D" id="1.10.3090.10">
    <property type="entry name" value="cca-adding enzyme, domain 2"/>
    <property type="match status" value="1"/>
</dbReference>
<keyword evidence="10 12" id="KW-0460">Magnesium</keyword>
<feature type="binding site" evidence="12">
    <location>
        <position position="16"/>
    </location>
    <ligand>
        <name>CTP</name>
        <dbReference type="ChEBI" id="CHEBI:37563"/>
    </ligand>
</feature>
<accession>A0A3N2DP09</accession>
<evidence type="ECO:0000256" key="2">
    <source>
        <dbReference type="ARBA" id="ARBA00022679"/>
    </source>
</evidence>
<dbReference type="InterPro" id="IPR032828">
    <property type="entry name" value="PolyA_RNA-bd"/>
</dbReference>
<dbReference type="GO" id="GO:0004112">
    <property type="term" value="F:cyclic-nucleotide phosphodiesterase activity"/>
    <property type="evidence" value="ECO:0007669"/>
    <property type="project" value="UniProtKB-UniRule"/>
</dbReference>
<keyword evidence="3 12" id="KW-0819">tRNA processing</keyword>
<feature type="binding site" evidence="12">
    <location>
        <position position="145"/>
    </location>
    <ligand>
        <name>CTP</name>
        <dbReference type="ChEBI" id="CHEBI:37563"/>
    </ligand>
</feature>
<dbReference type="GO" id="GO:0160016">
    <property type="term" value="F:CCACCA tRNA nucleotidyltransferase activity"/>
    <property type="evidence" value="ECO:0007669"/>
    <property type="project" value="RHEA"/>
</dbReference>
<comment type="cofactor">
    <cofactor evidence="12">
        <name>Mg(2+)</name>
        <dbReference type="ChEBI" id="CHEBI:18420"/>
    </cofactor>
    <text evidence="12">Magnesium is required for nucleotidyltransferase activity.</text>
</comment>
<dbReference type="HAMAP" id="MF_01261">
    <property type="entry name" value="CCA_bact_type1"/>
    <property type="match status" value="1"/>
</dbReference>
<dbReference type="PANTHER" id="PTHR47545:SF1">
    <property type="entry name" value="MULTIFUNCTIONAL CCA PROTEIN"/>
    <property type="match status" value="1"/>
</dbReference>
<keyword evidence="2 12" id="KW-0808">Transferase</keyword>
<comment type="cofactor">
    <cofactor evidence="12">
        <name>Ni(2+)</name>
        <dbReference type="ChEBI" id="CHEBI:49786"/>
    </cofactor>
    <text evidence="12">Nickel for phosphatase activity.</text>
</comment>
<dbReference type="GO" id="GO:0004810">
    <property type="term" value="F:CCA tRNA nucleotidyltransferase activity"/>
    <property type="evidence" value="ECO:0007669"/>
    <property type="project" value="UniProtKB-UniRule"/>
</dbReference>
<feature type="binding site" evidence="12">
    <location>
        <position position="13"/>
    </location>
    <ligand>
        <name>CTP</name>
        <dbReference type="ChEBI" id="CHEBI:37563"/>
    </ligand>
</feature>
<evidence type="ECO:0000256" key="4">
    <source>
        <dbReference type="ARBA" id="ARBA00022695"/>
    </source>
</evidence>
<dbReference type="InterPro" id="IPR006674">
    <property type="entry name" value="HD_domain"/>
</dbReference>
<comment type="domain">
    <text evidence="12">Comprises two domains: an N-terminal domain containing the nucleotidyltransferase activity and a C-terminal HD domain associated with both phosphodiesterase and phosphatase activities.</text>
</comment>
<keyword evidence="12" id="KW-0511">Multifunctional enzyme</keyword>
<dbReference type="CDD" id="cd00077">
    <property type="entry name" value="HDc"/>
    <property type="match status" value="1"/>
</dbReference>
<dbReference type="InterPro" id="IPR002646">
    <property type="entry name" value="PolA_pol_head_dom"/>
</dbReference>
<feature type="domain" description="HD" evidence="13">
    <location>
        <begin position="233"/>
        <end position="334"/>
    </location>
</feature>
<feature type="binding site" evidence="12">
    <location>
        <position position="142"/>
    </location>
    <ligand>
        <name>CTP</name>
        <dbReference type="ChEBI" id="CHEBI:37563"/>
    </ligand>
</feature>
<dbReference type="CDD" id="cd05398">
    <property type="entry name" value="NT_ClassII-CCAase"/>
    <property type="match status" value="1"/>
</dbReference>
<dbReference type="PROSITE" id="PS51831">
    <property type="entry name" value="HD"/>
    <property type="match status" value="1"/>
</dbReference>
<dbReference type="NCBIfam" id="NF008137">
    <property type="entry name" value="PRK10885.1"/>
    <property type="match status" value="1"/>
</dbReference>
<evidence type="ECO:0000313" key="15">
    <source>
        <dbReference type="Proteomes" id="UP000275394"/>
    </source>
</evidence>
<evidence type="ECO:0000256" key="11">
    <source>
        <dbReference type="ARBA" id="ARBA00022884"/>
    </source>
</evidence>
<dbReference type="SMART" id="SM00471">
    <property type="entry name" value="HDc"/>
    <property type="match status" value="1"/>
</dbReference>
<reference evidence="14 15" key="1">
    <citation type="submission" date="2018-11" db="EMBL/GenBank/DDBJ databases">
        <title>Genomic Encyclopedia of Type Strains, Phase IV (KMG-IV): sequencing the most valuable type-strain genomes for metagenomic binning, comparative biology and taxonomic classification.</title>
        <authorList>
            <person name="Goeker M."/>
        </authorList>
    </citation>
    <scope>NUCLEOTIDE SEQUENCE [LARGE SCALE GENOMIC DNA]</scope>
    <source>
        <strain evidence="14 15">DSM 100316</strain>
    </source>
</reference>
<dbReference type="PANTHER" id="PTHR47545">
    <property type="entry name" value="MULTIFUNCTIONAL CCA PROTEIN"/>
    <property type="match status" value="1"/>
</dbReference>
<feature type="binding site" evidence="12">
    <location>
        <position position="26"/>
    </location>
    <ligand>
        <name>Mg(2+)</name>
        <dbReference type="ChEBI" id="CHEBI:18420"/>
    </ligand>
</feature>
<comment type="caution">
    <text evidence="14">The sequence shown here is derived from an EMBL/GenBank/DDBJ whole genome shotgun (WGS) entry which is preliminary data.</text>
</comment>
<dbReference type="GO" id="GO:0001680">
    <property type="term" value="P:tRNA 3'-terminal CCA addition"/>
    <property type="evidence" value="ECO:0007669"/>
    <property type="project" value="UniProtKB-UniRule"/>
</dbReference>
<feature type="binding site" evidence="12">
    <location>
        <position position="142"/>
    </location>
    <ligand>
        <name>ATP</name>
        <dbReference type="ChEBI" id="CHEBI:30616"/>
    </ligand>
</feature>
<evidence type="ECO:0000256" key="3">
    <source>
        <dbReference type="ARBA" id="ARBA00022694"/>
    </source>
</evidence>
<feature type="binding site" evidence="12">
    <location>
        <position position="96"/>
    </location>
    <ligand>
        <name>CTP</name>
        <dbReference type="ChEBI" id="CHEBI:37563"/>
    </ligand>
</feature>
<dbReference type="Gene3D" id="3.30.460.10">
    <property type="entry name" value="Beta Polymerase, domain 2"/>
    <property type="match status" value="1"/>
</dbReference>
<keyword evidence="9 12" id="KW-0067">ATP-binding</keyword>
<evidence type="ECO:0000259" key="13">
    <source>
        <dbReference type="PROSITE" id="PS51831"/>
    </source>
</evidence>
<comment type="similarity">
    <text evidence="12">Belongs to the tRNA nucleotidyltransferase/poly(A) polymerase family. Bacterial CCA-adding enzyme type 1 subfamily.</text>
</comment>
<name>A0A3N2DP09_9GAMM</name>
<comment type="catalytic activity">
    <reaction evidence="12">
        <text>a tRNA precursor + 2 CTP + ATP = a tRNA with a 3' CCA end + 3 diphosphate</text>
        <dbReference type="Rhea" id="RHEA:14433"/>
        <dbReference type="Rhea" id="RHEA-COMP:10465"/>
        <dbReference type="Rhea" id="RHEA-COMP:10468"/>
        <dbReference type="ChEBI" id="CHEBI:30616"/>
        <dbReference type="ChEBI" id="CHEBI:33019"/>
        <dbReference type="ChEBI" id="CHEBI:37563"/>
        <dbReference type="ChEBI" id="CHEBI:74896"/>
        <dbReference type="ChEBI" id="CHEBI:83071"/>
        <dbReference type="EC" id="2.7.7.72"/>
    </reaction>
</comment>
<organism evidence="14 15">
    <name type="scientific">Sinobacterium caligoides</name>
    <dbReference type="NCBI Taxonomy" id="933926"/>
    <lineage>
        <taxon>Bacteria</taxon>
        <taxon>Pseudomonadati</taxon>
        <taxon>Pseudomonadota</taxon>
        <taxon>Gammaproteobacteria</taxon>
        <taxon>Cellvibrionales</taxon>
        <taxon>Spongiibacteraceae</taxon>
        <taxon>Sinobacterium</taxon>
    </lineage>
</organism>
<dbReference type="InterPro" id="IPR003607">
    <property type="entry name" value="HD/PDEase_dom"/>
</dbReference>
<dbReference type="GO" id="GO:0000287">
    <property type="term" value="F:magnesium ion binding"/>
    <property type="evidence" value="ECO:0007669"/>
    <property type="project" value="UniProtKB-UniRule"/>
</dbReference>
<feature type="binding site" evidence="12">
    <location>
        <position position="96"/>
    </location>
    <ligand>
        <name>ATP</name>
        <dbReference type="ChEBI" id="CHEBI:30616"/>
    </ligand>
</feature>
<comment type="catalytic activity">
    <reaction evidence="12">
        <text>a tRNA with a 3' CCA end + 2 CTP + ATP = a tRNA with a 3' CCACCA end + 3 diphosphate</text>
        <dbReference type="Rhea" id="RHEA:76235"/>
        <dbReference type="Rhea" id="RHEA-COMP:10468"/>
        <dbReference type="Rhea" id="RHEA-COMP:18655"/>
        <dbReference type="ChEBI" id="CHEBI:30616"/>
        <dbReference type="ChEBI" id="CHEBI:33019"/>
        <dbReference type="ChEBI" id="CHEBI:37563"/>
        <dbReference type="ChEBI" id="CHEBI:83071"/>
        <dbReference type="ChEBI" id="CHEBI:195187"/>
    </reaction>
</comment>
<keyword evidence="8 12" id="KW-0378">Hydrolase</keyword>
<comment type="function">
    <text evidence="12">Catalyzes the addition and repair of the essential 3'-terminal CCA sequence in tRNAs without using a nucleic acid template. Adds these three nucleotides in the order of C, C, and A to the tRNA nucleotide-73, using CTP and ATP as substrates and producing inorganic pyrophosphate. tRNA 3'-terminal CCA addition is required both for tRNA processing and repair. Also involved in tRNA surveillance by mediating tandem CCA addition to generate a CCACCA at the 3' terminus of unstable tRNAs. While stable tRNAs receive only 3'-terminal CCA, unstable tRNAs are marked with CCACCA and rapidly degraded.</text>
</comment>
<dbReference type="AlphaFoldDB" id="A0A3N2DP09"/>
<keyword evidence="15" id="KW-1185">Reference proteome</keyword>
<comment type="miscellaneous">
    <text evidence="12">A single active site specifically recognizes both ATP and CTP and is responsible for their addition.</text>
</comment>
<comment type="subunit">
    <text evidence="12">Monomer. Can also form homodimers and oligomers.</text>
</comment>
<dbReference type="InterPro" id="IPR050124">
    <property type="entry name" value="tRNA_CCA-adding_enzyme"/>
</dbReference>
<keyword evidence="11 12" id="KW-0694">RNA-binding</keyword>
<feature type="binding site" evidence="12">
    <location>
        <position position="145"/>
    </location>
    <ligand>
        <name>ATP</name>
        <dbReference type="ChEBI" id="CHEBI:30616"/>
    </ligand>
</feature>
<dbReference type="InterPro" id="IPR043519">
    <property type="entry name" value="NT_sf"/>
</dbReference>
<dbReference type="PIRSF" id="PIRSF000813">
    <property type="entry name" value="CCA_bact"/>
    <property type="match status" value="1"/>
</dbReference>
<evidence type="ECO:0000256" key="12">
    <source>
        <dbReference type="HAMAP-Rule" id="MF_01261"/>
    </source>
</evidence>
<evidence type="ECO:0000256" key="5">
    <source>
        <dbReference type="ARBA" id="ARBA00022723"/>
    </source>
</evidence>
<evidence type="ECO:0000256" key="9">
    <source>
        <dbReference type="ARBA" id="ARBA00022840"/>
    </source>
</evidence>
<dbReference type="InterPro" id="IPR012006">
    <property type="entry name" value="CCA_bact"/>
</dbReference>
<keyword evidence="1 12" id="KW-0533">Nickel</keyword>
<gene>
    <name evidence="12" type="primary">cca</name>
    <name evidence="14" type="ORF">EDC56_1996</name>
</gene>
<proteinExistence type="inferred from homology"/>
<dbReference type="EC" id="2.7.7.72" evidence="12"/>
<dbReference type="GO" id="GO:0016791">
    <property type="term" value="F:phosphatase activity"/>
    <property type="evidence" value="ECO:0007669"/>
    <property type="project" value="UniProtKB-UniRule"/>
</dbReference>
<dbReference type="GO" id="GO:0042245">
    <property type="term" value="P:RNA repair"/>
    <property type="evidence" value="ECO:0007669"/>
    <property type="project" value="UniProtKB-KW"/>
</dbReference>
<dbReference type="GO" id="GO:0000049">
    <property type="term" value="F:tRNA binding"/>
    <property type="evidence" value="ECO:0007669"/>
    <property type="project" value="UniProtKB-UniRule"/>
</dbReference>
<feature type="binding site" evidence="12">
    <location>
        <position position="28"/>
    </location>
    <ligand>
        <name>Mg(2+)</name>
        <dbReference type="ChEBI" id="CHEBI:18420"/>
    </ligand>
</feature>
<keyword evidence="6 12" id="KW-0547">Nucleotide-binding</keyword>
<sequence>MTDGTMDIYSVGGAVRDKLLGYPVKDRDWVVVGATAQQLLEQGFQQVGKDFPVFLHPESKEEYALARTERKLGHGYTGFNCYAASDVTLEQDLLRRDLTINAMAEDADGQIYDPYHGRDDLDKRLLRHVSPAFAEDPLRVLRIARFHARYAHLNFKVADETMLLMREMVAQGELEHLVKERIWQESSRALLEKTPSIYFETLRECGALAVIMPELDALFGIPQPPQHHPEIDCGIHSLMVLQQAAKMSEELSVRFAALCHDLGKALTPEQKWPQHIQHETLAKAPIQALCQRLGAPNECRELALIAAEQHTNIHRTHELRANTVVKILEKTDAFRRRERFHQLLVVCEADARGRLGFEDKNYPQRQLFSTLLTACAQVNPRPFVEAGLKGQEIAVAVRKARVEAVKQLQQTLDENGSC</sequence>
<dbReference type="Proteomes" id="UP000275394">
    <property type="component" value="Unassembled WGS sequence"/>
</dbReference>
<dbReference type="EC" id="3.1.3.-" evidence="12"/>
<keyword evidence="7 12" id="KW-0692">RNA repair</keyword>
<evidence type="ECO:0000313" key="14">
    <source>
        <dbReference type="EMBL" id="ROS01554.1"/>
    </source>
</evidence>
<dbReference type="Pfam" id="PF12627">
    <property type="entry name" value="PolyA_pol_RNAbd"/>
    <property type="match status" value="1"/>
</dbReference>
<dbReference type="SUPFAM" id="SSF81891">
    <property type="entry name" value="Poly A polymerase C-terminal region-like"/>
    <property type="match status" value="1"/>
</dbReference>
<evidence type="ECO:0000256" key="1">
    <source>
        <dbReference type="ARBA" id="ARBA00022596"/>
    </source>
</evidence>
<dbReference type="HAMAP" id="MF_01262">
    <property type="entry name" value="CCA_bact_type2"/>
    <property type="match status" value="1"/>
</dbReference>
<dbReference type="GO" id="GO:0005524">
    <property type="term" value="F:ATP binding"/>
    <property type="evidence" value="ECO:0007669"/>
    <property type="project" value="UniProtKB-UniRule"/>
</dbReference>
<dbReference type="Pfam" id="PF01743">
    <property type="entry name" value="PolyA_pol"/>
    <property type="match status" value="1"/>
</dbReference>
<keyword evidence="5 12" id="KW-0479">Metal-binding</keyword>
<dbReference type="EC" id="3.1.4.-" evidence="12"/>
<protein>
    <recommendedName>
        <fullName evidence="12">Multifunctional CCA protein</fullName>
    </recommendedName>
    <domain>
        <recommendedName>
            <fullName evidence="12">CCA-adding enzyme</fullName>
            <ecNumber evidence="12">2.7.7.72</ecNumber>
        </recommendedName>
        <alternativeName>
            <fullName evidence="12">CCA tRNA nucleotidyltransferase</fullName>
        </alternativeName>
        <alternativeName>
            <fullName evidence="12">tRNA CCA-pyrophosphorylase</fullName>
        </alternativeName>
        <alternativeName>
            <fullName evidence="12">tRNA adenylyl-/cytidylyl-transferase</fullName>
        </alternativeName>
        <alternativeName>
            <fullName evidence="12">tRNA nucleotidyltransferase</fullName>
        </alternativeName>
        <alternativeName>
            <fullName evidence="12">tRNA-NT</fullName>
        </alternativeName>
    </domain>
    <domain>
        <recommendedName>
            <fullName evidence="12">2'-nucleotidase</fullName>
            <ecNumber evidence="12">3.1.3.-</ecNumber>
        </recommendedName>
    </domain>
    <domain>
        <recommendedName>
            <fullName evidence="12">2',3'-cyclic phosphodiesterase</fullName>
            <ecNumber evidence="12">3.1.4.-</ecNumber>
        </recommendedName>
    </domain>
    <domain>
        <recommendedName>
            <fullName evidence="12">Phosphatase</fullName>
        </recommendedName>
    </domain>
</protein>
<dbReference type="SUPFAM" id="SSF81301">
    <property type="entry name" value="Nucleotidyltransferase"/>
    <property type="match status" value="1"/>
</dbReference>
<feature type="binding site" evidence="12">
    <location>
        <position position="16"/>
    </location>
    <ligand>
        <name>ATP</name>
        <dbReference type="ChEBI" id="CHEBI:30616"/>
    </ligand>
</feature>
<evidence type="ECO:0000256" key="7">
    <source>
        <dbReference type="ARBA" id="ARBA00022800"/>
    </source>
</evidence>
<dbReference type="Pfam" id="PF01966">
    <property type="entry name" value="HD"/>
    <property type="match status" value="1"/>
</dbReference>